<name>A0ABT5JU24_9BURK</name>
<evidence type="ECO:0000256" key="1">
    <source>
        <dbReference type="ARBA" id="ARBA00008857"/>
    </source>
</evidence>
<keyword evidence="4" id="KW-0233">DNA recombination</keyword>
<evidence type="ECO:0000259" key="6">
    <source>
        <dbReference type="PROSITE" id="PS51898"/>
    </source>
</evidence>
<dbReference type="Gene3D" id="1.10.150.130">
    <property type="match status" value="1"/>
</dbReference>
<feature type="domain" description="Core-binding (CB)" evidence="7">
    <location>
        <begin position="57"/>
        <end position="137"/>
    </location>
</feature>
<dbReference type="InterPro" id="IPR011010">
    <property type="entry name" value="DNA_brk_join_enz"/>
</dbReference>
<dbReference type="RefSeq" id="WP_273668874.1">
    <property type="nucleotide sequence ID" value="NZ_JAQQXR010000001.1"/>
</dbReference>
<evidence type="ECO:0000256" key="2">
    <source>
        <dbReference type="ARBA" id="ARBA00022908"/>
    </source>
</evidence>
<evidence type="ECO:0000256" key="3">
    <source>
        <dbReference type="ARBA" id="ARBA00023125"/>
    </source>
</evidence>
<keyword evidence="2" id="KW-0229">DNA integration</keyword>
<organism evidence="8 9">
    <name type="scientific">Janthinobacterium fluminis</name>
    <dbReference type="NCBI Taxonomy" id="2987524"/>
    <lineage>
        <taxon>Bacteria</taxon>
        <taxon>Pseudomonadati</taxon>
        <taxon>Pseudomonadota</taxon>
        <taxon>Betaproteobacteria</taxon>
        <taxon>Burkholderiales</taxon>
        <taxon>Oxalobacteraceae</taxon>
        <taxon>Janthinobacterium</taxon>
    </lineage>
</organism>
<dbReference type="PANTHER" id="PTHR30629:SF2">
    <property type="entry name" value="PROPHAGE INTEGRASE INTS-RELATED"/>
    <property type="match status" value="1"/>
</dbReference>
<evidence type="ECO:0000313" key="9">
    <source>
        <dbReference type="Proteomes" id="UP001221208"/>
    </source>
</evidence>
<proteinExistence type="inferred from homology"/>
<reference evidence="8 9" key="1">
    <citation type="submission" date="2022-10" db="EMBL/GenBank/DDBJ databases">
        <title>Janthinobacterium sp. hw3 Genome sequencing.</title>
        <authorList>
            <person name="Park S."/>
        </authorList>
    </citation>
    <scope>NUCLEOTIDE SEQUENCE [LARGE SCALE GENOMIC DNA]</scope>
    <source>
        <strain evidence="9">hw3</strain>
    </source>
</reference>
<evidence type="ECO:0000256" key="5">
    <source>
        <dbReference type="PROSITE-ProRule" id="PRU01248"/>
    </source>
</evidence>
<comment type="similarity">
    <text evidence="1">Belongs to the 'phage' integrase family.</text>
</comment>
<dbReference type="EMBL" id="JAQQXR010000001">
    <property type="protein sequence ID" value="MDC8756247.1"/>
    <property type="molecule type" value="Genomic_DNA"/>
</dbReference>
<dbReference type="SUPFAM" id="SSF56349">
    <property type="entry name" value="DNA breaking-rejoining enzymes"/>
    <property type="match status" value="1"/>
</dbReference>
<evidence type="ECO:0000259" key="7">
    <source>
        <dbReference type="PROSITE" id="PS51900"/>
    </source>
</evidence>
<gene>
    <name evidence="8" type="ORF">OIK44_01430</name>
</gene>
<dbReference type="Gene3D" id="1.10.443.10">
    <property type="entry name" value="Intergrase catalytic core"/>
    <property type="match status" value="1"/>
</dbReference>
<dbReference type="InterPro" id="IPR044068">
    <property type="entry name" value="CB"/>
</dbReference>
<sequence length="357" mass="39413">MSATLFRVKKVWHYRFQVDGGRVQRSTRERTRAKAEPVAAKAYADAVVRANGGQPVPTLDELFKTWLEVQGPVSSAAHVRSVDVVHRLHMYELGGLAVSDVTTAHIELARNQHLLEHKPATANHWLRVMKLIANWAVKRDIIARLPWRVTMLKVQKRPRATLPLDVAKAWFDAVDGACVRAPTVGIAVRLMFGLGLREGEAAGARWEWIDWQRATYTPGVTKGREAEPVPIPSWLVGHLAPQRMSEGLIAPGRDGAQQPAGFARKAMQVANAHCKVKGITPHRLRGTFATLLSEAGVPIQTIQGVMRHKSPMTTMAYLEKRHDTAALAQASIAEKIGFARRESGEHHAAKPHESSSS</sequence>
<evidence type="ECO:0000256" key="4">
    <source>
        <dbReference type="ARBA" id="ARBA00023172"/>
    </source>
</evidence>
<comment type="caution">
    <text evidence="8">The sequence shown here is derived from an EMBL/GenBank/DDBJ whole genome shotgun (WGS) entry which is preliminary data.</text>
</comment>
<dbReference type="Proteomes" id="UP001221208">
    <property type="component" value="Unassembled WGS sequence"/>
</dbReference>
<dbReference type="Pfam" id="PF00589">
    <property type="entry name" value="Phage_integrase"/>
    <property type="match status" value="1"/>
</dbReference>
<dbReference type="InterPro" id="IPR050808">
    <property type="entry name" value="Phage_Integrase"/>
</dbReference>
<dbReference type="InterPro" id="IPR010998">
    <property type="entry name" value="Integrase_recombinase_N"/>
</dbReference>
<dbReference type="PROSITE" id="PS51898">
    <property type="entry name" value="TYR_RECOMBINASE"/>
    <property type="match status" value="1"/>
</dbReference>
<dbReference type="PROSITE" id="PS51900">
    <property type="entry name" value="CB"/>
    <property type="match status" value="1"/>
</dbReference>
<keyword evidence="3 5" id="KW-0238">DNA-binding</keyword>
<evidence type="ECO:0000313" key="8">
    <source>
        <dbReference type="EMBL" id="MDC8756247.1"/>
    </source>
</evidence>
<protein>
    <submittedName>
        <fullName evidence="8">Tyrosine-type recombinase/integrase</fullName>
    </submittedName>
</protein>
<dbReference type="InterPro" id="IPR002104">
    <property type="entry name" value="Integrase_catalytic"/>
</dbReference>
<dbReference type="PANTHER" id="PTHR30629">
    <property type="entry name" value="PROPHAGE INTEGRASE"/>
    <property type="match status" value="1"/>
</dbReference>
<dbReference type="InterPro" id="IPR013762">
    <property type="entry name" value="Integrase-like_cat_sf"/>
</dbReference>
<keyword evidence="9" id="KW-1185">Reference proteome</keyword>
<feature type="domain" description="Tyr recombinase" evidence="6">
    <location>
        <begin position="157"/>
        <end position="334"/>
    </location>
</feature>
<accession>A0ABT5JU24</accession>